<dbReference type="Proteomes" id="UP000587508">
    <property type="component" value="Unassembled WGS sequence"/>
</dbReference>
<comment type="caution">
    <text evidence="2">The sequence shown here is derived from an EMBL/GenBank/DDBJ whole genome shotgun (WGS) entry which is preliminary data.</text>
</comment>
<dbReference type="EMBL" id="CAJDKC010000003">
    <property type="protein sequence ID" value="CAD0307646.1"/>
    <property type="molecule type" value="Genomic_DNA"/>
</dbReference>
<proteinExistence type="predicted"/>
<evidence type="ECO:0000313" key="3">
    <source>
        <dbReference type="Proteomes" id="UP000587508"/>
    </source>
</evidence>
<name>A0A6V7C0K8_9XANT</name>
<gene>
    <name evidence="2" type="ORF">CFBP7900_05750</name>
</gene>
<dbReference type="EMBL" id="CAJDKC010000003">
    <property type="protein sequence ID" value="CAD0307651.1"/>
    <property type="molecule type" value="Genomic_DNA"/>
</dbReference>
<sequence>MLDQETVVSHAEPSLASGARIMQRTECHQLDKEVWHDDSSSHDHQAG</sequence>
<evidence type="ECO:0000256" key="1">
    <source>
        <dbReference type="SAM" id="MobiDB-lite"/>
    </source>
</evidence>
<feature type="region of interest" description="Disordered" evidence="1">
    <location>
        <begin position="1"/>
        <end position="24"/>
    </location>
</feature>
<evidence type="ECO:0000313" key="2">
    <source>
        <dbReference type="EMBL" id="CAD0307651.1"/>
    </source>
</evidence>
<reference evidence="2 3" key="1">
    <citation type="submission" date="2020-07" db="EMBL/GenBank/DDBJ databases">
        <authorList>
            <person name="Pothier F. J."/>
        </authorList>
    </citation>
    <scope>NUCLEOTIDE SEQUENCE [LARGE SCALE GENOMIC DNA]</scope>
    <source>
        <strain evidence="2 3">CFBP 7900</strain>
    </source>
</reference>
<organism evidence="2 3">
    <name type="scientific">Xanthomonas hortorum pv. carotae</name>
    <dbReference type="NCBI Taxonomy" id="487904"/>
    <lineage>
        <taxon>Bacteria</taxon>
        <taxon>Pseudomonadati</taxon>
        <taxon>Pseudomonadota</taxon>
        <taxon>Gammaproteobacteria</taxon>
        <taxon>Lysobacterales</taxon>
        <taxon>Lysobacteraceae</taxon>
        <taxon>Xanthomonas</taxon>
    </lineage>
</organism>
<protein>
    <submittedName>
        <fullName evidence="2">Uncharacterized protein</fullName>
    </submittedName>
</protein>
<accession>A0A6V7C0K8</accession>
<dbReference type="AlphaFoldDB" id="A0A6V7C0K8"/>